<sequence>MQITVEDKIELKEIAVDADSDNKAAVEIKDKVNEDCRNPNMEERAQGGGRGLVGDAEGVRVLTQGWDT</sequence>
<evidence type="ECO:0000313" key="2">
    <source>
        <dbReference type="Proteomes" id="UP000324222"/>
    </source>
</evidence>
<dbReference type="EMBL" id="VSRR010020254">
    <property type="protein sequence ID" value="MPC62952.1"/>
    <property type="molecule type" value="Genomic_DNA"/>
</dbReference>
<evidence type="ECO:0000313" key="1">
    <source>
        <dbReference type="EMBL" id="MPC62952.1"/>
    </source>
</evidence>
<dbReference type="AlphaFoldDB" id="A0A5B7GVR8"/>
<comment type="caution">
    <text evidence="1">The sequence shown here is derived from an EMBL/GenBank/DDBJ whole genome shotgun (WGS) entry which is preliminary data.</text>
</comment>
<accession>A0A5B7GVR8</accession>
<gene>
    <name evidence="1" type="ORF">E2C01_057043</name>
</gene>
<organism evidence="1 2">
    <name type="scientific">Portunus trituberculatus</name>
    <name type="common">Swimming crab</name>
    <name type="synonym">Neptunus trituberculatus</name>
    <dbReference type="NCBI Taxonomy" id="210409"/>
    <lineage>
        <taxon>Eukaryota</taxon>
        <taxon>Metazoa</taxon>
        <taxon>Ecdysozoa</taxon>
        <taxon>Arthropoda</taxon>
        <taxon>Crustacea</taxon>
        <taxon>Multicrustacea</taxon>
        <taxon>Malacostraca</taxon>
        <taxon>Eumalacostraca</taxon>
        <taxon>Eucarida</taxon>
        <taxon>Decapoda</taxon>
        <taxon>Pleocyemata</taxon>
        <taxon>Brachyura</taxon>
        <taxon>Eubrachyura</taxon>
        <taxon>Portunoidea</taxon>
        <taxon>Portunidae</taxon>
        <taxon>Portuninae</taxon>
        <taxon>Portunus</taxon>
    </lineage>
</organism>
<protein>
    <submittedName>
        <fullName evidence="1">Uncharacterized protein</fullName>
    </submittedName>
</protein>
<dbReference type="Proteomes" id="UP000324222">
    <property type="component" value="Unassembled WGS sequence"/>
</dbReference>
<proteinExistence type="predicted"/>
<name>A0A5B7GVR8_PORTR</name>
<reference evidence="1 2" key="1">
    <citation type="submission" date="2019-05" db="EMBL/GenBank/DDBJ databases">
        <title>Another draft genome of Portunus trituberculatus and its Hox gene families provides insights of decapod evolution.</title>
        <authorList>
            <person name="Jeong J.-H."/>
            <person name="Song I."/>
            <person name="Kim S."/>
            <person name="Choi T."/>
            <person name="Kim D."/>
            <person name="Ryu S."/>
            <person name="Kim W."/>
        </authorList>
    </citation>
    <scope>NUCLEOTIDE SEQUENCE [LARGE SCALE GENOMIC DNA]</scope>
    <source>
        <tissue evidence="1">Muscle</tissue>
    </source>
</reference>
<keyword evidence="2" id="KW-1185">Reference proteome</keyword>